<dbReference type="RefSeq" id="WP_145230635.1">
    <property type="nucleotide sequence ID" value="NZ_CP036343.1"/>
</dbReference>
<feature type="transmembrane region" description="Helical" evidence="1">
    <location>
        <begin position="75"/>
        <end position="96"/>
    </location>
</feature>
<feature type="transmembrane region" description="Helical" evidence="1">
    <location>
        <begin position="49"/>
        <end position="68"/>
    </location>
</feature>
<keyword evidence="1" id="KW-0812">Transmembrane</keyword>
<feature type="transmembrane region" description="Helical" evidence="1">
    <location>
        <begin position="102"/>
        <end position="125"/>
    </location>
</feature>
<keyword evidence="1" id="KW-0472">Membrane</keyword>
<keyword evidence="3" id="KW-1185">Reference proteome</keyword>
<sequence length="136" mass="15332">MDQYARTSRFFNLLSAVLAFMLWGGWAYHINSQALAESGLVSGLTQGTASFMITLFMVHAVTLLFHRFHHPFTKVLLPAVVVVCCTSLFLYTVHLVMGTPRILATILPALTVAFSFCLFTSFKLLRIHQQRSSQYE</sequence>
<dbReference type="Proteomes" id="UP000316855">
    <property type="component" value="Chromosome"/>
</dbReference>
<evidence type="ECO:0000256" key="1">
    <source>
        <dbReference type="SAM" id="Phobius"/>
    </source>
</evidence>
<dbReference type="AlphaFoldDB" id="A0A517VI95"/>
<dbReference type="EMBL" id="CP036343">
    <property type="protein sequence ID" value="QDT92730.1"/>
    <property type="molecule type" value="Genomic_DNA"/>
</dbReference>
<evidence type="ECO:0000313" key="3">
    <source>
        <dbReference type="Proteomes" id="UP000316855"/>
    </source>
</evidence>
<organism evidence="2 3">
    <name type="scientific">Gimesia algae</name>
    <dbReference type="NCBI Taxonomy" id="2527971"/>
    <lineage>
        <taxon>Bacteria</taxon>
        <taxon>Pseudomonadati</taxon>
        <taxon>Planctomycetota</taxon>
        <taxon>Planctomycetia</taxon>
        <taxon>Planctomycetales</taxon>
        <taxon>Planctomycetaceae</taxon>
        <taxon>Gimesia</taxon>
    </lineage>
</organism>
<protein>
    <submittedName>
        <fullName evidence="2">Uncharacterized protein</fullName>
    </submittedName>
</protein>
<gene>
    <name evidence="2" type="ORF">Pan161_44000</name>
</gene>
<accession>A0A517VI95</accession>
<feature type="transmembrane region" description="Helical" evidence="1">
    <location>
        <begin position="12"/>
        <end position="29"/>
    </location>
</feature>
<evidence type="ECO:0000313" key="2">
    <source>
        <dbReference type="EMBL" id="QDT92730.1"/>
    </source>
</evidence>
<reference evidence="2 3" key="1">
    <citation type="submission" date="2019-02" db="EMBL/GenBank/DDBJ databases">
        <title>Deep-cultivation of Planctomycetes and their phenomic and genomic characterization uncovers novel biology.</title>
        <authorList>
            <person name="Wiegand S."/>
            <person name="Jogler M."/>
            <person name="Boedeker C."/>
            <person name="Pinto D."/>
            <person name="Vollmers J."/>
            <person name="Rivas-Marin E."/>
            <person name="Kohn T."/>
            <person name="Peeters S.H."/>
            <person name="Heuer A."/>
            <person name="Rast P."/>
            <person name="Oberbeckmann S."/>
            <person name="Bunk B."/>
            <person name="Jeske O."/>
            <person name="Meyerdierks A."/>
            <person name="Storesund J.E."/>
            <person name="Kallscheuer N."/>
            <person name="Luecker S."/>
            <person name="Lage O.M."/>
            <person name="Pohl T."/>
            <person name="Merkel B.J."/>
            <person name="Hornburger P."/>
            <person name="Mueller R.-W."/>
            <person name="Bruemmer F."/>
            <person name="Labrenz M."/>
            <person name="Spormann A.M."/>
            <person name="Op den Camp H."/>
            <person name="Overmann J."/>
            <person name="Amann R."/>
            <person name="Jetten M.S.M."/>
            <person name="Mascher T."/>
            <person name="Medema M.H."/>
            <person name="Devos D.P."/>
            <person name="Kaster A.-K."/>
            <person name="Ovreas L."/>
            <person name="Rohde M."/>
            <person name="Galperin M.Y."/>
            <person name="Jogler C."/>
        </authorList>
    </citation>
    <scope>NUCLEOTIDE SEQUENCE [LARGE SCALE GENOMIC DNA]</scope>
    <source>
        <strain evidence="2 3">Pan161</strain>
    </source>
</reference>
<name>A0A517VI95_9PLAN</name>
<dbReference type="KEGG" id="gax:Pan161_44000"/>
<proteinExistence type="predicted"/>
<dbReference type="OrthoDB" id="6689279at2"/>
<keyword evidence="1" id="KW-1133">Transmembrane helix</keyword>